<dbReference type="NCBIfam" id="NF004344">
    <property type="entry name" value="PRK05724.1"/>
    <property type="match status" value="1"/>
</dbReference>
<accession>G5GKY4</accession>
<dbReference type="HOGENOM" id="CLU_015486_3_2_9"/>
<organism evidence="20 21">
    <name type="scientific">Johnsonella ignava ATCC 51276</name>
    <dbReference type="NCBI Taxonomy" id="679200"/>
    <lineage>
        <taxon>Bacteria</taxon>
        <taxon>Bacillati</taxon>
        <taxon>Bacillota</taxon>
        <taxon>Clostridia</taxon>
        <taxon>Lachnospirales</taxon>
        <taxon>Lachnospiraceae</taxon>
        <taxon>Johnsonella</taxon>
    </lineage>
</organism>
<comment type="similarity">
    <text evidence="3">In the C-terminal section; belongs to the AccA family.</text>
</comment>
<dbReference type="InterPro" id="IPR011763">
    <property type="entry name" value="COA_CT_C"/>
</dbReference>
<evidence type="ECO:0000256" key="12">
    <source>
        <dbReference type="ARBA" id="ARBA00023098"/>
    </source>
</evidence>
<dbReference type="Pfam" id="PF01039">
    <property type="entry name" value="Carboxyl_trans"/>
    <property type="match status" value="1"/>
</dbReference>
<evidence type="ECO:0000313" key="21">
    <source>
        <dbReference type="Proteomes" id="UP000003011"/>
    </source>
</evidence>
<dbReference type="SUPFAM" id="SSF52096">
    <property type="entry name" value="ClpP/crotonase"/>
    <property type="match status" value="2"/>
</dbReference>
<evidence type="ECO:0000256" key="6">
    <source>
        <dbReference type="ARBA" id="ARBA00022490"/>
    </source>
</evidence>
<evidence type="ECO:0000256" key="7">
    <source>
        <dbReference type="ARBA" id="ARBA00022516"/>
    </source>
</evidence>
<keyword evidence="21" id="KW-1185">Reference proteome</keyword>
<evidence type="ECO:0000256" key="8">
    <source>
        <dbReference type="ARBA" id="ARBA00022679"/>
    </source>
</evidence>
<evidence type="ECO:0000259" key="19">
    <source>
        <dbReference type="PROSITE" id="PS50989"/>
    </source>
</evidence>
<dbReference type="RefSeq" id="WP_005542262.1">
    <property type="nucleotide sequence ID" value="NZ_JH378844.1"/>
</dbReference>
<dbReference type="InterPro" id="IPR011762">
    <property type="entry name" value="COA_CT_N"/>
</dbReference>
<evidence type="ECO:0000313" key="20">
    <source>
        <dbReference type="EMBL" id="EHI54587.1"/>
    </source>
</evidence>
<dbReference type="GO" id="GO:2001295">
    <property type="term" value="P:malonyl-CoA biosynthetic process"/>
    <property type="evidence" value="ECO:0007669"/>
    <property type="project" value="UniProtKB-UniRule"/>
</dbReference>
<comment type="similarity">
    <text evidence="4">In the N-terminal section; belongs to the AccD/PCCB family.</text>
</comment>
<evidence type="ECO:0000256" key="17">
    <source>
        <dbReference type="HAMAP-Rule" id="MF_01395"/>
    </source>
</evidence>
<keyword evidence="13 16" id="KW-0275">Fatty acid biosynthesis</keyword>
<dbReference type="GO" id="GO:0016743">
    <property type="term" value="F:carboxyl- or carbamoyltransferase activity"/>
    <property type="evidence" value="ECO:0007669"/>
    <property type="project" value="UniProtKB-UniRule"/>
</dbReference>
<protein>
    <recommendedName>
        <fullName evidence="16 17">Multifunctional fusion protein</fullName>
    </recommendedName>
    <domain>
        <recommendedName>
            <fullName evidence="16">Acetyl-coenzyme A carboxylase carboxyl transferase subunit alpha</fullName>
            <shortName evidence="16">ACCase subunit alpha</shortName>
            <shortName evidence="16">Acetyl-CoA carboxylase carboxyltransferase subunit alpha</shortName>
            <ecNumber evidence="16">2.1.3.15</ecNumber>
        </recommendedName>
    </domain>
    <domain>
        <recommendedName>
            <fullName evidence="17">Acetyl-coenzyme A carboxylase carboxyl transferase subunit beta</fullName>
            <shortName evidence="17">ACCase subunit beta</shortName>
            <shortName evidence="17">Acetyl-CoA carboxylase carboxyltransferase subunit beta</shortName>
        </recommendedName>
    </domain>
</protein>
<dbReference type="PATRIC" id="fig|679200.3.peg.2344"/>
<comment type="subcellular location">
    <subcellularLocation>
        <location evidence="1 16">Cytoplasm</location>
    </subcellularLocation>
</comment>
<evidence type="ECO:0000256" key="2">
    <source>
        <dbReference type="ARBA" id="ARBA00004956"/>
    </source>
</evidence>
<name>G5GKY4_9FIRM</name>
<comment type="subunit">
    <text evidence="5">Acetyl-CoA carboxylase is a heterotetramer composed of biotin carboxyl carrier protein (AccB), biotin carboxylase (AccC) and two subunits of ACCase subunit beta/alpha.</text>
</comment>
<keyword evidence="17" id="KW-0479">Metal-binding</keyword>
<feature type="binding site" evidence="17">
    <location>
        <position position="36"/>
    </location>
    <ligand>
        <name>Zn(2+)</name>
        <dbReference type="ChEBI" id="CHEBI:29105"/>
    </ligand>
</feature>
<evidence type="ECO:0000256" key="9">
    <source>
        <dbReference type="ARBA" id="ARBA00022741"/>
    </source>
</evidence>
<dbReference type="InterPro" id="IPR000438">
    <property type="entry name" value="Acetyl_CoA_COase_Trfase_b_su"/>
</dbReference>
<evidence type="ECO:0000256" key="16">
    <source>
        <dbReference type="HAMAP-Rule" id="MF_00823"/>
    </source>
</evidence>
<dbReference type="HAMAP" id="MF_00823">
    <property type="entry name" value="AcetylCoA_CT_alpha"/>
    <property type="match status" value="1"/>
</dbReference>
<dbReference type="Gene3D" id="3.90.226.10">
    <property type="entry name" value="2-enoyl-CoA Hydratase, Chain A, domain 1"/>
    <property type="match status" value="2"/>
</dbReference>
<keyword evidence="9 16" id="KW-0547">Nucleotide-binding</keyword>
<evidence type="ECO:0000259" key="18">
    <source>
        <dbReference type="PROSITE" id="PS50980"/>
    </source>
</evidence>
<feature type="binding site" evidence="17">
    <location>
        <position position="55"/>
    </location>
    <ligand>
        <name>Zn(2+)</name>
        <dbReference type="ChEBI" id="CHEBI:29105"/>
    </ligand>
</feature>
<dbReference type="GO" id="GO:0003989">
    <property type="term" value="F:acetyl-CoA carboxylase activity"/>
    <property type="evidence" value="ECO:0007669"/>
    <property type="project" value="InterPro"/>
</dbReference>
<keyword evidence="17" id="KW-0862">Zinc</keyword>
<evidence type="ECO:0000256" key="3">
    <source>
        <dbReference type="ARBA" id="ARBA00006276"/>
    </source>
</evidence>
<dbReference type="EC" id="2.1.3.15" evidence="16"/>
<feature type="binding site" evidence="17">
    <location>
        <position position="33"/>
    </location>
    <ligand>
        <name>Zn(2+)</name>
        <dbReference type="ChEBI" id="CHEBI:29105"/>
    </ligand>
</feature>
<evidence type="ECO:0000256" key="11">
    <source>
        <dbReference type="ARBA" id="ARBA00022840"/>
    </source>
</evidence>
<keyword evidence="17" id="KW-0863">Zinc-finger</keyword>
<comment type="subunit">
    <text evidence="16">Acetyl-CoA carboxylase is a heterohexamer composed of biotin carboxyl carrier protein (AccB), biotin carboxylase (AccC) and two subunits each of ACCase subunit alpha (AccA) and ACCase subunit beta (AccD).</text>
</comment>
<dbReference type="eggNOG" id="COG0825">
    <property type="taxonomic scope" value="Bacteria"/>
</dbReference>
<feature type="domain" description="CoA carboxyltransferase N-terminal" evidence="18">
    <location>
        <begin position="29"/>
        <end position="295"/>
    </location>
</feature>
<dbReference type="InterPro" id="IPR001095">
    <property type="entry name" value="Acetyl_CoA_COase_a_su"/>
</dbReference>
<evidence type="ECO:0000256" key="15">
    <source>
        <dbReference type="ARBA" id="ARBA00049152"/>
    </source>
</evidence>
<dbReference type="GO" id="GO:0008270">
    <property type="term" value="F:zinc ion binding"/>
    <property type="evidence" value="ECO:0007669"/>
    <property type="project" value="UniProtKB-UniRule"/>
</dbReference>
<dbReference type="Pfam" id="PF03255">
    <property type="entry name" value="ACCA"/>
    <property type="match status" value="1"/>
</dbReference>
<dbReference type="PROSITE" id="PS50980">
    <property type="entry name" value="COA_CT_NTER"/>
    <property type="match status" value="1"/>
</dbReference>
<dbReference type="NCBIfam" id="TIGR00515">
    <property type="entry name" value="accD"/>
    <property type="match status" value="1"/>
</dbReference>
<evidence type="ECO:0000256" key="4">
    <source>
        <dbReference type="ARBA" id="ARBA00010284"/>
    </source>
</evidence>
<comment type="function">
    <text evidence="16">Component of the acetyl coenzyme A carboxylase (ACC) complex. First, biotin carboxylase catalyzes the carboxylation of biotin on its carrier protein (BCCP) and then the CO(2) group is transferred by the carboxyltransferase to acetyl-CoA to form malonyl-CoA.</text>
</comment>
<comment type="similarity">
    <text evidence="16">Belongs to the AccA family.</text>
</comment>
<dbReference type="PROSITE" id="PS50989">
    <property type="entry name" value="COA_CT_CTER"/>
    <property type="match status" value="1"/>
</dbReference>
<evidence type="ECO:0000256" key="10">
    <source>
        <dbReference type="ARBA" id="ARBA00022832"/>
    </source>
</evidence>
<dbReference type="AlphaFoldDB" id="G5GKY4"/>
<dbReference type="HAMAP" id="MF_01395">
    <property type="entry name" value="AcetylCoA_CT_beta"/>
    <property type="match status" value="1"/>
</dbReference>
<dbReference type="GO" id="GO:0009317">
    <property type="term" value="C:acetyl-CoA carboxylase complex"/>
    <property type="evidence" value="ECO:0007669"/>
    <property type="project" value="InterPro"/>
</dbReference>
<comment type="similarity">
    <text evidence="17">Belongs to the AccD/PCCB family.</text>
</comment>
<evidence type="ECO:0000256" key="5">
    <source>
        <dbReference type="ARBA" id="ARBA00011664"/>
    </source>
</evidence>
<dbReference type="NCBIfam" id="TIGR00513">
    <property type="entry name" value="accA"/>
    <property type="match status" value="1"/>
</dbReference>
<keyword evidence="11 16" id="KW-0067">ATP-binding</keyword>
<evidence type="ECO:0000256" key="13">
    <source>
        <dbReference type="ARBA" id="ARBA00023160"/>
    </source>
</evidence>
<dbReference type="EMBL" id="ACZL01000052">
    <property type="protein sequence ID" value="EHI54587.1"/>
    <property type="molecule type" value="Genomic_DNA"/>
</dbReference>
<dbReference type="InterPro" id="IPR034733">
    <property type="entry name" value="AcCoA_carboxyl_beta"/>
</dbReference>
<dbReference type="GO" id="GO:0005524">
    <property type="term" value="F:ATP binding"/>
    <property type="evidence" value="ECO:0007669"/>
    <property type="project" value="UniProtKB-KW"/>
</dbReference>
<dbReference type="GO" id="GO:0006633">
    <property type="term" value="P:fatty acid biosynthetic process"/>
    <property type="evidence" value="ECO:0007669"/>
    <property type="project" value="UniProtKB-KW"/>
</dbReference>
<dbReference type="UniPathway" id="UPA00655">
    <property type="reaction ID" value="UER00711"/>
</dbReference>
<dbReference type="NCBIfam" id="NF041504">
    <property type="entry name" value="AccA_sub"/>
    <property type="match status" value="1"/>
</dbReference>
<feature type="binding site" evidence="17">
    <location>
        <position position="52"/>
    </location>
    <ligand>
        <name>Zn(2+)</name>
        <dbReference type="ChEBI" id="CHEBI:29105"/>
    </ligand>
</feature>
<comment type="cofactor">
    <cofactor evidence="17">
        <name>Zn(2+)</name>
        <dbReference type="ChEBI" id="CHEBI:29105"/>
    </cofactor>
    <text evidence="17">Binds 1 zinc ion per subunit.</text>
</comment>
<dbReference type="Proteomes" id="UP000003011">
    <property type="component" value="Unassembled WGS sequence"/>
</dbReference>
<keyword evidence="8 16" id="KW-0808">Transferase</keyword>
<comment type="caution">
    <text evidence="20">The sequence shown here is derived from an EMBL/GenBank/DDBJ whole genome shotgun (WGS) entry which is preliminary data.</text>
</comment>
<keyword evidence="10 16" id="KW-0276">Fatty acid metabolism</keyword>
<dbReference type="InterPro" id="IPR029045">
    <property type="entry name" value="ClpP/crotonase-like_dom_sf"/>
</dbReference>
<comment type="function">
    <text evidence="14 17">Component of the acetyl coenzyme A carboxylase (ACC) complex. Biotin carboxylase (BC) catalyzes the carboxylation of biotin on its carrier protein (BCCP) and then the CO(2) group is transferred by the transcarboxylase to acetyl-CoA to form malonyl-CoA.</text>
</comment>
<dbReference type="eggNOG" id="COG0777">
    <property type="taxonomic scope" value="Bacteria"/>
</dbReference>
<gene>
    <name evidence="17" type="primary">accD</name>
    <name evidence="16" type="synonym">accA</name>
    <name evidence="20" type="ORF">HMPREF9333_02229</name>
</gene>
<sequence length="632" mass="70195">MFRSMFKKTYTKINDAGEKHIKSGVPEGMWRKCVKCLSPVYAEGVRNNYYICPKCGGYFRVHAYRRIEMICDKGSFEEWNKVMPVSNPLQFPGYEEKIAEAKLKSKLDEAVVTGKACIDGIPVVIAACDARFLMSSMGHNVGEKITYALERAADEKLPVIIYSCSGGARMQEGIVSLMQMAKTSAAVKKLHEAGQLYISFLTDPTTGGVTASFAMLGDIILAEPKALIGFAGPRVIAQTIGTKLPEGFQRAEFLLEHGFVDAIVERKDQKAVLGNILKTFKNRERCSKAAGTVKCNESSIKDKSFIPDDSPGFSSKKGKSGDNLADYLRKDKAAYTQKAASYGHNDIKDGLVAGKLKKINEIVRIRSGKVRSDKSAWESVLISRKKDRLTAKDYIDEMFSDFFELHGDRYFADDKAIIGGTAFFNKKPVMVIGQQKGKNLKENKLRNFGMPSPEGYRKVIRLMKLAEAFKLPVICFVDTPGAFCGIEAEERGQGEAIARCLYEAGDLKTPVLSIVIGEGGSGGALAMAVANEVWMLEHAIYSILSPEGFASILYKDAAKCKEAAQDMRITSADLLNLGIIEKIIPEKKPVCMDNIDEIISYLGFELEKWINKYSIMSKEELVKQRYERYRKF</sequence>
<comment type="catalytic activity">
    <reaction evidence="15 16">
        <text>N(6)-carboxybiotinyl-L-lysyl-[protein] + acetyl-CoA = N(6)-biotinyl-L-lysyl-[protein] + malonyl-CoA</text>
        <dbReference type="Rhea" id="RHEA:54728"/>
        <dbReference type="Rhea" id="RHEA-COMP:10505"/>
        <dbReference type="Rhea" id="RHEA-COMP:10506"/>
        <dbReference type="ChEBI" id="CHEBI:57288"/>
        <dbReference type="ChEBI" id="CHEBI:57384"/>
        <dbReference type="ChEBI" id="CHEBI:83144"/>
        <dbReference type="ChEBI" id="CHEBI:83145"/>
        <dbReference type="EC" id="2.1.3.15"/>
    </reaction>
</comment>
<feature type="zinc finger region" description="C4-type" evidence="17">
    <location>
        <begin position="33"/>
        <end position="55"/>
    </location>
</feature>
<comment type="pathway">
    <text evidence="2 16">Lipid metabolism; malonyl-CoA biosynthesis; malonyl-CoA from acetyl-CoA: step 1/1.</text>
</comment>
<dbReference type="PRINTS" id="PR01069">
    <property type="entry name" value="ACCCTRFRASEA"/>
</dbReference>
<reference evidence="20 21" key="1">
    <citation type="submission" date="2011-08" db="EMBL/GenBank/DDBJ databases">
        <title>The Genome Sequence of Johnsonella ignava ATCC 51276.</title>
        <authorList>
            <consortium name="The Broad Institute Genome Sequencing Platform"/>
            <person name="Earl A."/>
            <person name="Ward D."/>
            <person name="Feldgarden M."/>
            <person name="Gevers D."/>
            <person name="Izard J."/>
            <person name="Blanton J.M."/>
            <person name="Baranova O.V."/>
            <person name="Dewhirst F.E."/>
            <person name="Young S.K."/>
            <person name="Zeng Q."/>
            <person name="Gargeya S."/>
            <person name="Fitzgerald M."/>
            <person name="Haas B."/>
            <person name="Abouelleil A."/>
            <person name="Alvarado L."/>
            <person name="Arachchi H.M."/>
            <person name="Berlin A."/>
            <person name="Brown A."/>
            <person name="Chapman S.B."/>
            <person name="Chen Z."/>
            <person name="Dunbar C."/>
            <person name="Freedman E."/>
            <person name="Gearin G."/>
            <person name="Gellesch M."/>
            <person name="Goldberg J."/>
            <person name="Griggs A."/>
            <person name="Gujja S."/>
            <person name="Heiman D."/>
            <person name="Howarth C."/>
            <person name="Larson L."/>
            <person name="Lui A."/>
            <person name="MacDonald P.J.P."/>
            <person name="Montmayeur A."/>
            <person name="Murphy C."/>
            <person name="Neiman D."/>
            <person name="Pearson M."/>
            <person name="Priest M."/>
            <person name="Roberts A."/>
            <person name="Saif S."/>
            <person name="Shea T."/>
            <person name="Shenoy N."/>
            <person name="Sisk P."/>
            <person name="Stolte C."/>
            <person name="Sykes S."/>
            <person name="Wortman J."/>
            <person name="Nusbaum C."/>
            <person name="Birren B."/>
        </authorList>
    </citation>
    <scope>NUCLEOTIDE SEQUENCE [LARGE SCALE GENOMIC DNA]</scope>
    <source>
        <strain evidence="20 21">ATCC 51276</strain>
    </source>
</reference>
<keyword evidence="6 16" id="KW-0963">Cytoplasm</keyword>
<keyword evidence="12 16" id="KW-0443">Lipid metabolism</keyword>
<feature type="domain" description="CoA carboxyltransferase C-terminal" evidence="19">
    <location>
        <begin position="355"/>
        <end position="612"/>
    </location>
</feature>
<dbReference type="PANTHER" id="PTHR42853">
    <property type="entry name" value="ACETYL-COENZYME A CARBOXYLASE CARBOXYL TRANSFERASE SUBUNIT ALPHA"/>
    <property type="match status" value="1"/>
</dbReference>
<evidence type="ECO:0000256" key="14">
    <source>
        <dbReference type="ARBA" id="ARBA00025280"/>
    </source>
</evidence>
<dbReference type="STRING" id="679200.HMPREF9333_02229"/>
<keyword evidence="7 16" id="KW-0444">Lipid biosynthesis</keyword>
<dbReference type="PANTHER" id="PTHR42853:SF3">
    <property type="entry name" value="ACETYL-COENZYME A CARBOXYLASE CARBOXYL TRANSFERASE SUBUNIT ALPHA, CHLOROPLASTIC"/>
    <property type="match status" value="1"/>
</dbReference>
<evidence type="ECO:0000256" key="1">
    <source>
        <dbReference type="ARBA" id="ARBA00004496"/>
    </source>
</evidence>
<proteinExistence type="inferred from homology"/>